<feature type="domain" description="HTH myb-type" evidence="9">
    <location>
        <begin position="55"/>
        <end position="106"/>
    </location>
</feature>
<dbReference type="GO" id="GO:0005634">
    <property type="term" value="C:nucleus"/>
    <property type="evidence" value="ECO:0007669"/>
    <property type="project" value="UniProtKB-SubCell"/>
</dbReference>
<feature type="compositionally biased region" description="Polar residues" evidence="7">
    <location>
        <begin position="52"/>
        <end position="62"/>
    </location>
</feature>
<dbReference type="PROSITE" id="PS51294">
    <property type="entry name" value="HTH_MYB"/>
    <property type="match status" value="3"/>
</dbReference>
<keyword evidence="5" id="KW-0804">Transcription</keyword>
<dbReference type="Pfam" id="PF13921">
    <property type="entry name" value="Myb_DNA-bind_6"/>
    <property type="match status" value="1"/>
</dbReference>
<dbReference type="InterPro" id="IPR017930">
    <property type="entry name" value="Myb_dom"/>
</dbReference>
<evidence type="ECO:0000256" key="1">
    <source>
        <dbReference type="ARBA" id="ARBA00004123"/>
    </source>
</evidence>
<dbReference type="InterPro" id="IPR050560">
    <property type="entry name" value="MYB_TF"/>
</dbReference>
<dbReference type="CDD" id="cd00167">
    <property type="entry name" value="SANT"/>
    <property type="match status" value="3"/>
</dbReference>
<dbReference type="SUPFAM" id="SSF46689">
    <property type="entry name" value="Homeodomain-like"/>
    <property type="match status" value="2"/>
</dbReference>
<feature type="region of interest" description="Disordered" evidence="7">
    <location>
        <begin position="41"/>
        <end position="64"/>
    </location>
</feature>
<dbReference type="Pfam" id="PF00249">
    <property type="entry name" value="Myb_DNA-binding"/>
    <property type="match status" value="1"/>
</dbReference>
<dbReference type="Gene3D" id="1.10.10.60">
    <property type="entry name" value="Homeodomain-like"/>
    <property type="match status" value="3"/>
</dbReference>
<evidence type="ECO:0000256" key="3">
    <source>
        <dbReference type="ARBA" id="ARBA00023015"/>
    </source>
</evidence>
<feature type="compositionally biased region" description="Polar residues" evidence="7">
    <location>
        <begin position="230"/>
        <end position="244"/>
    </location>
</feature>
<dbReference type="EMBL" id="JAUIZM010000007">
    <property type="protein sequence ID" value="KAK1372482.1"/>
    <property type="molecule type" value="Genomic_DNA"/>
</dbReference>
<feature type="domain" description="Myb-like" evidence="8">
    <location>
        <begin position="55"/>
        <end position="106"/>
    </location>
</feature>
<reference evidence="10" key="2">
    <citation type="submission" date="2023-05" db="EMBL/GenBank/DDBJ databases">
        <authorList>
            <person name="Schelkunov M.I."/>
        </authorList>
    </citation>
    <scope>NUCLEOTIDE SEQUENCE</scope>
    <source>
        <strain evidence="10">Hsosn_3</strain>
        <tissue evidence="10">Leaf</tissue>
    </source>
</reference>
<sequence>MRVYSLSCSSISRFQFLNLIVVSKELGERVYNSSEGVSDSAQRVRPLHGRTSGPTRRSTKGQWTPEEDEILRQAVQRFNGKNWKKIAECFRERTDVQCLHRWQKVLNPELVKGPWSKEEDDIIIQLVEQIGPKKWSTIAQHLPGRIGKQCRERWHNHLNPSINKDAWTIEEEIALVRAHQVYGNKWAELSKYLPGRSDNAIKNHWNSSVKKKADSYLASGLLAQFQGPQSVSSSSRLQHYNGDNSIPRDGREPEATSECSQGSTAMACSQYTDDMSNATATEDFLVKEESSYGKELTYSPVSREVSCTMAELPCEYNGSGNLPEHVYPHDWVTSPGKNWQLDPNGLPNMSLHCEEESLRLVHSIADRENHEGVPFPMQSSVALCTSAPFGNNIAGSDKAEQMLMSEDPYQEAGCESSFAPGNLTKCITITNADGFTETLLDHSSDYQTPEGTHLASNSYYPFTSVMMGTDCYQPFPIPSQFPYENSGNIYGSDPNQFNGTSLGNQEEELLRIINDGFIHTNDTVDSHLNERIDSVGQQSHSDTEKHCSILAPEDAFALTESNNTISFSSKSENPVVPAEQQDAGGLFCDPARSTNTISFPSQSENPVELAEQQDAGGLFYEPPRFPSFDIPFLSCDLIQIGTDMQQEYSPLGIRRLMTSSMESFTPFRMWDSPSRDDSPDAVLKSAAKSFTCTPSILKKRHRDLVSPLSEKRCEKKTERSFSNLARDFSRLEVMSNEIGKHEATPTSPPTNLMRCSNALDEDKENFKYASEIGEKEGKECTASLDNIILAQEIDSCNQCDQNKEGNISCNAKAESRTSGAAQTVQQPSSDLEEKMHDMLFISPDHFGVKSNRVPSSSARTLGSQYTRRRNKSGSHLVATTSIQRPSSTPLEITVASSGKFDGAENFSMMGDTPFKRSIDSPSAWKSPWFMNSFVPGPRIDTDITIEDIGFFTSPGARSYDAIGLMKQLSEHTAATFADAQEVLGDETPDSLLKKRCPDKEKVDSTSIVLTEGRMLDFSDCDATPRKGSENGRISAAMSFPSPSSYLLKGCR</sequence>
<dbReference type="SMART" id="SM00717">
    <property type="entry name" value="SANT"/>
    <property type="match status" value="3"/>
</dbReference>
<evidence type="ECO:0000256" key="4">
    <source>
        <dbReference type="ARBA" id="ARBA00023125"/>
    </source>
</evidence>
<feature type="region of interest" description="Disordered" evidence="7">
    <location>
        <begin position="230"/>
        <end position="262"/>
    </location>
</feature>
<dbReference type="InterPro" id="IPR001005">
    <property type="entry name" value="SANT/Myb"/>
</dbReference>
<dbReference type="PANTHER" id="PTHR45614">
    <property type="entry name" value="MYB PROTEIN-RELATED"/>
    <property type="match status" value="1"/>
</dbReference>
<feature type="domain" description="HTH myb-type" evidence="9">
    <location>
        <begin position="163"/>
        <end position="213"/>
    </location>
</feature>
<evidence type="ECO:0000256" key="7">
    <source>
        <dbReference type="SAM" id="MobiDB-lite"/>
    </source>
</evidence>
<evidence type="ECO:0000259" key="8">
    <source>
        <dbReference type="PROSITE" id="PS50090"/>
    </source>
</evidence>
<keyword evidence="6" id="KW-0539">Nucleus</keyword>
<feature type="domain" description="Myb-like" evidence="8">
    <location>
        <begin position="107"/>
        <end position="158"/>
    </location>
</feature>
<evidence type="ECO:0000259" key="9">
    <source>
        <dbReference type="PROSITE" id="PS51294"/>
    </source>
</evidence>
<dbReference type="InterPro" id="IPR009057">
    <property type="entry name" value="Homeodomain-like_sf"/>
</dbReference>
<dbReference type="Proteomes" id="UP001237642">
    <property type="component" value="Unassembled WGS sequence"/>
</dbReference>
<evidence type="ECO:0000256" key="6">
    <source>
        <dbReference type="ARBA" id="ARBA00023242"/>
    </source>
</evidence>
<evidence type="ECO:0000256" key="2">
    <source>
        <dbReference type="ARBA" id="ARBA00022737"/>
    </source>
</evidence>
<keyword evidence="3" id="KW-0805">Transcription regulation</keyword>
<accession>A0AAD8MGY2</accession>
<proteinExistence type="predicted"/>
<feature type="domain" description="HTH myb-type" evidence="9">
    <location>
        <begin position="107"/>
        <end position="162"/>
    </location>
</feature>
<evidence type="ECO:0000313" key="11">
    <source>
        <dbReference type="Proteomes" id="UP001237642"/>
    </source>
</evidence>
<dbReference type="FunFam" id="1.10.10.60:FF:000016">
    <property type="entry name" value="Transcriptional activator Myb isoform A"/>
    <property type="match status" value="1"/>
</dbReference>
<keyword evidence="2" id="KW-0677">Repeat</keyword>
<dbReference type="PANTHER" id="PTHR45614:SF266">
    <property type="entry name" value="TRANSCRIPTION FACTOR MYB3R-4"/>
    <property type="match status" value="1"/>
</dbReference>
<comment type="subcellular location">
    <subcellularLocation>
        <location evidence="1">Nucleus</location>
    </subcellularLocation>
</comment>
<dbReference type="FunFam" id="1.10.10.60:FF:000324">
    <property type="entry name" value="Transcription factor MYB3R-2"/>
    <property type="match status" value="1"/>
</dbReference>
<keyword evidence="4" id="KW-0238">DNA-binding</keyword>
<evidence type="ECO:0000256" key="5">
    <source>
        <dbReference type="ARBA" id="ARBA00023163"/>
    </source>
</evidence>
<gene>
    <name evidence="10" type="ORF">POM88_028675</name>
</gene>
<dbReference type="PROSITE" id="PS50090">
    <property type="entry name" value="MYB_LIKE"/>
    <property type="match status" value="3"/>
</dbReference>
<dbReference type="FunFam" id="1.10.10.60:FF:000010">
    <property type="entry name" value="Transcriptional activator Myb isoform A"/>
    <property type="match status" value="1"/>
</dbReference>
<organism evidence="10 11">
    <name type="scientific">Heracleum sosnowskyi</name>
    <dbReference type="NCBI Taxonomy" id="360622"/>
    <lineage>
        <taxon>Eukaryota</taxon>
        <taxon>Viridiplantae</taxon>
        <taxon>Streptophyta</taxon>
        <taxon>Embryophyta</taxon>
        <taxon>Tracheophyta</taxon>
        <taxon>Spermatophyta</taxon>
        <taxon>Magnoliopsida</taxon>
        <taxon>eudicotyledons</taxon>
        <taxon>Gunneridae</taxon>
        <taxon>Pentapetalae</taxon>
        <taxon>asterids</taxon>
        <taxon>campanulids</taxon>
        <taxon>Apiales</taxon>
        <taxon>Apiaceae</taxon>
        <taxon>Apioideae</taxon>
        <taxon>apioid superclade</taxon>
        <taxon>Tordylieae</taxon>
        <taxon>Tordyliinae</taxon>
        <taxon>Heracleum</taxon>
    </lineage>
</organism>
<reference evidence="10" key="1">
    <citation type="submission" date="2023-02" db="EMBL/GenBank/DDBJ databases">
        <title>Genome of toxic invasive species Heracleum sosnowskyi carries increased number of genes despite the absence of recent whole-genome duplications.</title>
        <authorList>
            <person name="Schelkunov M."/>
            <person name="Shtratnikova V."/>
            <person name="Makarenko M."/>
            <person name="Klepikova A."/>
            <person name="Omelchenko D."/>
            <person name="Novikova G."/>
            <person name="Obukhova E."/>
            <person name="Bogdanov V."/>
            <person name="Penin A."/>
            <person name="Logacheva M."/>
        </authorList>
    </citation>
    <scope>NUCLEOTIDE SEQUENCE</scope>
    <source>
        <strain evidence="10">Hsosn_3</strain>
        <tissue evidence="10">Leaf</tissue>
    </source>
</reference>
<keyword evidence="11" id="KW-1185">Reference proteome</keyword>
<dbReference type="GO" id="GO:0000981">
    <property type="term" value="F:DNA-binding transcription factor activity, RNA polymerase II-specific"/>
    <property type="evidence" value="ECO:0007669"/>
    <property type="project" value="TreeGrafter"/>
</dbReference>
<name>A0AAD8MGY2_9APIA</name>
<protein>
    <submittedName>
        <fullName evidence="10">Transcription factor MYB3R-1</fullName>
    </submittedName>
</protein>
<dbReference type="AlphaFoldDB" id="A0AAD8MGY2"/>
<dbReference type="GO" id="GO:0000978">
    <property type="term" value="F:RNA polymerase II cis-regulatory region sequence-specific DNA binding"/>
    <property type="evidence" value="ECO:0007669"/>
    <property type="project" value="TreeGrafter"/>
</dbReference>
<feature type="domain" description="Myb-like" evidence="8">
    <location>
        <begin position="159"/>
        <end position="209"/>
    </location>
</feature>
<evidence type="ECO:0000313" key="10">
    <source>
        <dbReference type="EMBL" id="KAK1372482.1"/>
    </source>
</evidence>
<comment type="caution">
    <text evidence="10">The sequence shown here is derived from an EMBL/GenBank/DDBJ whole genome shotgun (WGS) entry which is preliminary data.</text>
</comment>